<evidence type="ECO:0000313" key="1">
    <source>
        <dbReference type="EMBL" id="BBP86832.1"/>
    </source>
</evidence>
<dbReference type="EMBL" id="AP021906">
    <property type="protein sequence ID" value="BBP86832.1"/>
    <property type="molecule type" value="Genomic_DNA"/>
</dbReference>
<proteinExistence type="predicted"/>
<gene>
    <name evidence="1" type="ORF">BsIDN1_04500</name>
</gene>
<name>A0A5S9M280_BACIA</name>
<dbReference type="Gene3D" id="3.90.1300.10">
    <property type="entry name" value="Amidase signature (AS) domain"/>
    <property type="match status" value="1"/>
</dbReference>
<evidence type="ECO:0000313" key="2">
    <source>
        <dbReference type="Proteomes" id="UP000464658"/>
    </source>
</evidence>
<dbReference type="InterPro" id="IPR036928">
    <property type="entry name" value="AS_sf"/>
</dbReference>
<accession>A0A5S9M280</accession>
<dbReference type="Proteomes" id="UP000464658">
    <property type="component" value="Chromosome"/>
</dbReference>
<organism evidence="1 2">
    <name type="scientific">Bacillus safensis</name>
    <dbReference type="NCBI Taxonomy" id="561879"/>
    <lineage>
        <taxon>Bacteria</taxon>
        <taxon>Bacillati</taxon>
        <taxon>Bacillota</taxon>
        <taxon>Bacilli</taxon>
        <taxon>Bacillales</taxon>
        <taxon>Bacillaceae</taxon>
        <taxon>Bacillus</taxon>
    </lineage>
</organism>
<protein>
    <recommendedName>
        <fullName evidence="3">Amidase domain-containing protein</fullName>
    </recommendedName>
</protein>
<sequence>MTYDAAGLAALVQNKQVKPEELMQAAFDRLNEVNPELNAVIRTRQEQVLKRHQGVT</sequence>
<reference evidence="1 2" key="1">
    <citation type="submission" date="2019-12" db="EMBL/GenBank/DDBJ databases">
        <title>Full genome sequence of a Bacillus safensis strain isolated from commercially available natto in Indonesia.</title>
        <authorList>
            <person name="Yoshida M."/>
            <person name="Uomi M."/>
            <person name="Waturangi D."/>
            <person name="Ekaputri J.J."/>
            <person name="Setiamarga D.H.E."/>
        </authorList>
    </citation>
    <scope>NUCLEOTIDE SEQUENCE [LARGE SCALE GENOMIC DNA]</scope>
    <source>
        <strain evidence="1 2">IDN1</strain>
    </source>
</reference>
<dbReference type="AlphaFoldDB" id="A0A5S9M280"/>
<evidence type="ECO:0008006" key="3">
    <source>
        <dbReference type="Google" id="ProtNLM"/>
    </source>
</evidence>
<dbReference type="SUPFAM" id="SSF75304">
    <property type="entry name" value="Amidase signature (AS) enzymes"/>
    <property type="match status" value="1"/>
</dbReference>